<name>A0A5B7EKD5_PORTR</name>
<proteinExistence type="predicted"/>
<reference evidence="2 3" key="1">
    <citation type="submission" date="2019-05" db="EMBL/GenBank/DDBJ databases">
        <title>Another draft genome of Portunus trituberculatus and its Hox gene families provides insights of decapod evolution.</title>
        <authorList>
            <person name="Jeong J.-H."/>
            <person name="Song I."/>
            <person name="Kim S."/>
            <person name="Choi T."/>
            <person name="Kim D."/>
            <person name="Ryu S."/>
            <person name="Kim W."/>
        </authorList>
    </citation>
    <scope>NUCLEOTIDE SEQUENCE [LARGE SCALE GENOMIC DNA]</scope>
    <source>
        <tissue evidence="2">Muscle</tissue>
    </source>
</reference>
<evidence type="ECO:0000313" key="2">
    <source>
        <dbReference type="EMBL" id="MPC34931.1"/>
    </source>
</evidence>
<accession>A0A5B7EKD5</accession>
<feature type="region of interest" description="Disordered" evidence="1">
    <location>
        <begin position="36"/>
        <end position="57"/>
    </location>
</feature>
<evidence type="ECO:0000313" key="3">
    <source>
        <dbReference type="Proteomes" id="UP000324222"/>
    </source>
</evidence>
<gene>
    <name evidence="2" type="ORF">E2C01_028335</name>
</gene>
<dbReference type="EMBL" id="VSRR010003161">
    <property type="protein sequence ID" value="MPC34931.1"/>
    <property type="molecule type" value="Genomic_DNA"/>
</dbReference>
<dbReference type="Proteomes" id="UP000324222">
    <property type="component" value="Unassembled WGS sequence"/>
</dbReference>
<evidence type="ECO:0000256" key="1">
    <source>
        <dbReference type="SAM" id="MobiDB-lite"/>
    </source>
</evidence>
<organism evidence="2 3">
    <name type="scientific">Portunus trituberculatus</name>
    <name type="common">Swimming crab</name>
    <name type="synonym">Neptunus trituberculatus</name>
    <dbReference type="NCBI Taxonomy" id="210409"/>
    <lineage>
        <taxon>Eukaryota</taxon>
        <taxon>Metazoa</taxon>
        <taxon>Ecdysozoa</taxon>
        <taxon>Arthropoda</taxon>
        <taxon>Crustacea</taxon>
        <taxon>Multicrustacea</taxon>
        <taxon>Malacostraca</taxon>
        <taxon>Eumalacostraca</taxon>
        <taxon>Eucarida</taxon>
        <taxon>Decapoda</taxon>
        <taxon>Pleocyemata</taxon>
        <taxon>Brachyura</taxon>
        <taxon>Eubrachyura</taxon>
        <taxon>Portunoidea</taxon>
        <taxon>Portunidae</taxon>
        <taxon>Portuninae</taxon>
        <taxon>Portunus</taxon>
    </lineage>
</organism>
<dbReference type="AlphaFoldDB" id="A0A5B7EKD5"/>
<sequence>MPTETTLSWQEVPRCPVAAQVTSRDGHVKGRVTLRVGESPLPGPRTPAPGVGRPGGRPGHPAGWLAPAYCRYAAAGGRLGLLSAPGPAQPIPSVISWSGRARVSSSSLLTPPRFDTFHHPPATSWSSRYLIGSWHGDISRDVTLPDALLTSDHPSDAPHSTLSVWAS</sequence>
<keyword evidence="3" id="KW-1185">Reference proteome</keyword>
<protein>
    <submittedName>
        <fullName evidence="2">Uncharacterized protein</fullName>
    </submittedName>
</protein>
<comment type="caution">
    <text evidence="2">The sequence shown here is derived from an EMBL/GenBank/DDBJ whole genome shotgun (WGS) entry which is preliminary data.</text>
</comment>